<accession>A0A381RRG7</accession>
<dbReference type="PANTHER" id="PTHR43465:SF2">
    <property type="entry name" value="DUF1680 DOMAIN PROTEIN (AFU_ORTHOLOGUE AFUA_1G08910)"/>
    <property type="match status" value="1"/>
</dbReference>
<feature type="domain" description="Non-reducing end beta-L-arabinofuranosidase-like GH127 C-terminal" evidence="3">
    <location>
        <begin position="463"/>
        <end position="572"/>
    </location>
</feature>
<dbReference type="Pfam" id="PF07944">
    <property type="entry name" value="Beta-AFase-like_GH127_cat"/>
    <property type="match status" value="1"/>
</dbReference>
<dbReference type="InterPro" id="IPR049174">
    <property type="entry name" value="Beta-AFase-like"/>
</dbReference>
<dbReference type="InterPro" id="IPR012878">
    <property type="entry name" value="Beta-AFase-like_GH127_cat"/>
</dbReference>
<evidence type="ECO:0000259" key="1">
    <source>
        <dbReference type="Pfam" id="PF07944"/>
    </source>
</evidence>
<organism evidence="4">
    <name type="scientific">marine metagenome</name>
    <dbReference type="NCBI Taxonomy" id="408172"/>
    <lineage>
        <taxon>unclassified sequences</taxon>
        <taxon>metagenomes</taxon>
        <taxon>ecological metagenomes</taxon>
    </lineage>
</organism>
<evidence type="ECO:0000313" key="5">
    <source>
        <dbReference type="EMBL" id="SUZ93745.1"/>
    </source>
</evidence>
<evidence type="ECO:0000259" key="3">
    <source>
        <dbReference type="Pfam" id="PF20737"/>
    </source>
</evidence>
<evidence type="ECO:0008006" key="6">
    <source>
        <dbReference type="Google" id="ProtNLM"/>
    </source>
</evidence>
<dbReference type="Pfam" id="PF20736">
    <property type="entry name" value="Glyco_hydro127M"/>
    <property type="match status" value="1"/>
</dbReference>
<dbReference type="InterPro" id="IPR008928">
    <property type="entry name" value="6-hairpin_glycosidase_sf"/>
</dbReference>
<gene>
    <name evidence="4" type="ORF">METZ01_LOCUS46595</name>
    <name evidence="5" type="ORF">METZ01_LOCUS46599</name>
</gene>
<dbReference type="AlphaFoldDB" id="A0A381RRG7"/>
<feature type="domain" description="Non-reducing end beta-L-arabinofuranosidase-like GH127 catalytic" evidence="1">
    <location>
        <begin position="1"/>
        <end position="355"/>
    </location>
</feature>
<dbReference type="SUPFAM" id="SSF48208">
    <property type="entry name" value="Six-hairpin glycosidases"/>
    <property type="match status" value="1"/>
</dbReference>
<dbReference type="PANTHER" id="PTHR43465">
    <property type="entry name" value="DUF1680 DOMAIN PROTEIN (AFU_ORTHOLOGUE AFUA_1G08910)"/>
    <property type="match status" value="1"/>
</dbReference>
<feature type="domain" description="Non-reducing end beta-L-arabinofuranosidase-like GH127 middle" evidence="2">
    <location>
        <begin position="367"/>
        <end position="460"/>
    </location>
</feature>
<proteinExistence type="predicted"/>
<dbReference type="InterPro" id="IPR049046">
    <property type="entry name" value="Beta-AFase-like_GH127_middle"/>
</dbReference>
<name>A0A381RRG7_9ZZZZ</name>
<dbReference type="EMBL" id="UINC01002173">
    <property type="protein sequence ID" value="SUZ93741.1"/>
    <property type="molecule type" value="Genomic_DNA"/>
</dbReference>
<sequence>MLNHQKDDKLIEITENIIDKIINNQEEDGYLNSYFSFYEPQNKFTNLRVRHELYCAGHLLESAVEHKKLNGESRFFDAMEKYVDHIISIFGKNPDQKRGYPGHQEIELALVKAYELTGNDKYLKLSNYFIEERGTLPHYYDEETRKLKEVEEKIDYSKFPSEVRDFIRWQDNNHNSGKKHDYVQAHDVPRKQYTAEGHSVRALYMFTAMADLARLNNDSDMLNTCKKLWRNIVDKRMYVHSGVGSAHHGERFSFDYDLTNDMAYAETCATIALIYFAERLSRIELNSEYSDIIENSIYNLILASTSIDGKGFFYDNYLECNPGFLQFQNRRHGIRDEYHTCSCCPPNVLRLMASLDIYIYSSYKDQLVVNQFISSELDISNNIQGLKIKQISKFPCEGNSIIEILESNDSNSSIFIRIPKWDKNMKVLINNEQFKYSVANGFAEINRKWKKEDKIELSFDFSPKLLRSNSNVRYNIRKACLFRGPILYCLEGVDNGDKLNQIILNSDSKFEQKNEKIADLDIISLSTKASRIQSNDDLYSEEKPRLKESEIKFIPYYTWSNRGENEMLVWINEK</sequence>
<dbReference type="InterPro" id="IPR049049">
    <property type="entry name" value="Beta-AFase-like_GH127_C"/>
</dbReference>
<reference evidence="4" key="1">
    <citation type="submission" date="2018-05" db="EMBL/GenBank/DDBJ databases">
        <authorList>
            <person name="Lanie J.A."/>
            <person name="Ng W.-L."/>
            <person name="Kazmierczak K.M."/>
            <person name="Andrzejewski T.M."/>
            <person name="Davidsen T.M."/>
            <person name="Wayne K.J."/>
            <person name="Tettelin H."/>
            <person name="Glass J.I."/>
            <person name="Rusch D."/>
            <person name="Podicherti R."/>
            <person name="Tsui H.-C.T."/>
            <person name="Winkler M.E."/>
        </authorList>
    </citation>
    <scope>NUCLEOTIDE SEQUENCE</scope>
</reference>
<dbReference type="Pfam" id="PF20737">
    <property type="entry name" value="Glyco_hydro127C"/>
    <property type="match status" value="1"/>
</dbReference>
<dbReference type="GO" id="GO:0005975">
    <property type="term" value="P:carbohydrate metabolic process"/>
    <property type="evidence" value="ECO:0007669"/>
    <property type="project" value="InterPro"/>
</dbReference>
<dbReference type="EMBL" id="UINC01002173">
    <property type="protein sequence ID" value="SUZ93745.1"/>
    <property type="molecule type" value="Genomic_DNA"/>
</dbReference>
<evidence type="ECO:0000313" key="4">
    <source>
        <dbReference type="EMBL" id="SUZ93741.1"/>
    </source>
</evidence>
<evidence type="ECO:0000259" key="2">
    <source>
        <dbReference type="Pfam" id="PF20736"/>
    </source>
</evidence>
<protein>
    <recommendedName>
        <fullName evidence="6">Glycoside hydrolase family 127 protein</fullName>
    </recommendedName>
</protein>